<evidence type="ECO:0000256" key="2">
    <source>
        <dbReference type="ARBA" id="ARBA00022801"/>
    </source>
</evidence>
<dbReference type="Proteomes" id="UP000003688">
    <property type="component" value="Unassembled WGS sequence"/>
</dbReference>
<dbReference type="AlphaFoldDB" id="B9XSE7"/>
<keyword evidence="10" id="KW-1185">Reference proteome</keyword>
<dbReference type="GO" id="GO:0005524">
    <property type="term" value="F:ATP binding"/>
    <property type="evidence" value="ECO:0007669"/>
    <property type="project" value="UniProtKB-KW"/>
</dbReference>
<dbReference type="InterPro" id="IPR049730">
    <property type="entry name" value="SNF2/RAD54-like_C"/>
</dbReference>
<dbReference type="PROSITE" id="PS51194">
    <property type="entry name" value="HELICASE_CTER"/>
    <property type="match status" value="1"/>
</dbReference>
<feature type="region of interest" description="Disordered" evidence="6">
    <location>
        <begin position="230"/>
        <end position="255"/>
    </location>
</feature>
<keyword evidence="5" id="KW-0175">Coiled coil</keyword>
<evidence type="ECO:0000259" key="7">
    <source>
        <dbReference type="PROSITE" id="PS51192"/>
    </source>
</evidence>
<feature type="compositionally biased region" description="Basic and acidic residues" evidence="6">
    <location>
        <begin position="1"/>
        <end position="12"/>
    </location>
</feature>
<dbReference type="InterPro" id="IPR001650">
    <property type="entry name" value="Helicase_C-like"/>
</dbReference>
<proteinExistence type="predicted"/>
<dbReference type="Pfam" id="PF00176">
    <property type="entry name" value="SNF2-rel_dom"/>
    <property type="match status" value="1"/>
</dbReference>
<dbReference type="SMART" id="SM00487">
    <property type="entry name" value="DEXDc"/>
    <property type="match status" value="1"/>
</dbReference>
<keyword evidence="3" id="KW-0347">Helicase</keyword>
<keyword evidence="1" id="KW-0547">Nucleotide-binding</keyword>
<comment type="caution">
    <text evidence="9">The sequence shown here is derived from an EMBL/GenBank/DDBJ whole genome shotgun (WGS) entry which is preliminary data.</text>
</comment>
<name>B9XSE7_PEDPL</name>
<feature type="coiled-coil region" evidence="5">
    <location>
        <begin position="186"/>
        <end position="213"/>
    </location>
</feature>
<evidence type="ECO:0000256" key="6">
    <source>
        <dbReference type="SAM" id="MobiDB-lite"/>
    </source>
</evidence>
<evidence type="ECO:0000256" key="1">
    <source>
        <dbReference type="ARBA" id="ARBA00022741"/>
    </source>
</evidence>
<feature type="region of interest" description="Disordered" evidence="6">
    <location>
        <begin position="1"/>
        <end position="22"/>
    </location>
</feature>
<dbReference type="PROSITE" id="PS51192">
    <property type="entry name" value="HELICASE_ATP_BIND_1"/>
    <property type="match status" value="1"/>
</dbReference>
<accession>B9XSE7</accession>
<protein>
    <submittedName>
        <fullName evidence="9">SNF2-related protein</fullName>
    </submittedName>
</protein>
<dbReference type="PANTHER" id="PTHR10799">
    <property type="entry name" value="SNF2/RAD54 HELICASE FAMILY"/>
    <property type="match status" value="1"/>
</dbReference>
<dbReference type="GO" id="GO:0016787">
    <property type="term" value="F:hydrolase activity"/>
    <property type="evidence" value="ECO:0007669"/>
    <property type="project" value="UniProtKB-KW"/>
</dbReference>
<dbReference type="SUPFAM" id="SSF52540">
    <property type="entry name" value="P-loop containing nucleoside triphosphate hydrolases"/>
    <property type="match status" value="2"/>
</dbReference>
<evidence type="ECO:0000256" key="4">
    <source>
        <dbReference type="ARBA" id="ARBA00022840"/>
    </source>
</evidence>
<keyword evidence="4" id="KW-0067">ATP-binding</keyword>
<dbReference type="Gene3D" id="3.40.50.300">
    <property type="entry name" value="P-loop containing nucleotide triphosphate hydrolases"/>
    <property type="match status" value="1"/>
</dbReference>
<feature type="domain" description="Helicase ATP-binding" evidence="7">
    <location>
        <begin position="318"/>
        <end position="479"/>
    </location>
</feature>
<evidence type="ECO:0000259" key="8">
    <source>
        <dbReference type="PROSITE" id="PS51194"/>
    </source>
</evidence>
<dbReference type="CDD" id="cd18793">
    <property type="entry name" value="SF2_C_SNF"/>
    <property type="match status" value="1"/>
</dbReference>
<dbReference type="Pfam" id="PF00271">
    <property type="entry name" value="Helicase_C"/>
    <property type="match status" value="1"/>
</dbReference>
<dbReference type="OrthoDB" id="9814088at2"/>
<dbReference type="InterPro" id="IPR014001">
    <property type="entry name" value="Helicase_ATP-bd"/>
</dbReference>
<keyword evidence="2" id="KW-0378">Hydrolase</keyword>
<dbReference type="SMART" id="SM00490">
    <property type="entry name" value="HELICc"/>
    <property type="match status" value="1"/>
</dbReference>
<evidence type="ECO:0000313" key="10">
    <source>
        <dbReference type="Proteomes" id="UP000003688"/>
    </source>
</evidence>
<dbReference type="InterPro" id="IPR000330">
    <property type="entry name" value="SNF2_N"/>
</dbReference>
<dbReference type="InterPro" id="IPR027417">
    <property type="entry name" value="P-loop_NTPase"/>
</dbReference>
<dbReference type="EMBL" id="ABOX02000078">
    <property type="protein sequence ID" value="EEF57247.1"/>
    <property type="molecule type" value="Genomic_DNA"/>
</dbReference>
<dbReference type="STRING" id="320771.Cflav_PD0294"/>
<evidence type="ECO:0000256" key="3">
    <source>
        <dbReference type="ARBA" id="ARBA00022806"/>
    </source>
</evidence>
<feature type="domain" description="Helicase C-terminal" evidence="8">
    <location>
        <begin position="611"/>
        <end position="758"/>
    </location>
</feature>
<dbReference type="InterPro" id="IPR038718">
    <property type="entry name" value="SNF2-like_sf"/>
</dbReference>
<dbReference type="InterPro" id="IPR057342">
    <property type="entry name" value="DEXDc_RapA"/>
</dbReference>
<organism evidence="9 10">
    <name type="scientific">Pedosphaera parvula (strain Ellin514)</name>
    <dbReference type="NCBI Taxonomy" id="320771"/>
    <lineage>
        <taxon>Bacteria</taxon>
        <taxon>Pseudomonadati</taxon>
        <taxon>Verrucomicrobiota</taxon>
        <taxon>Pedosphaerae</taxon>
        <taxon>Pedosphaerales</taxon>
        <taxon>Pedosphaeraceae</taxon>
        <taxon>Pedosphaera</taxon>
    </lineage>
</organism>
<evidence type="ECO:0000313" key="9">
    <source>
        <dbReference type="EMBL" id="EEF57247.1"/>
    </source>
</evidence>
<reference evidence="9 10" key="1">
    <citation type="journal article" date="2011" name="J. Bacteriol.">
        <title>Genome sequence of 'Pedosphaera parvula' Ellin514, an aerobic Verrucomicrobial isolate from pasture soil.</title>
        <authorList>
            <person name="Kant R."/>
            <person name="van Passel M.W."/>
            <person name="Sangwan P."/>
            <person name="Palva A."/>
            <person name="Lucas S."/>
            <person name="Copeland A."/>
            <person name="Lapidus A."/>
            <person name="Glavina Del Rio T."/>
            <person name="Dalin E."/>
            <person name="Tice H."/>
            <person name="Bruce D."/>
            <person name="Goodwin L."/>
            <person name="Pitluck S."/>
            <person name="Chertkov O."/>
            <person name="Larimer F.W."/>
            <person name="Land M.L."/>
            <person name="Hauser L."/>
            <person name="Brettin T.S."/>
            <person name="Detter J.C."/>
            <person name="Han S."/>
            <person name="de Vos W.M."/>
            <person name="Janssen P.H."/>
            <person name="Smidt H."/>
        </authorList>
    </citation>
    <scope>NUCLEOTIDE SEQUENCE [LARGE SCALE GENOMIC DNA]</scope>
    <source>
        <strain evidence="9 10">Ellin514</strain>
    </source>
</reference>
<evidence type="ECO:0000256" key="5">
    <source>
        <dbReference type="SAM" id="Coils"/>
    </source>
</evidence>
<gene>
    <name evidence="9" type="ORF">Cflav_PD0294</name>
</gene>
<dbReference type="CDD" id="cd18011">
    <property type="entry name" value="DEXDc_RapA"/>
    <property type="match status" value="1"/>
</dbReference>
<sequence length="819" mass="93181">MLDSKQLRDQQKTKRRSQPSLPGLARLRAQTSSLLDLCVTFDQAKGFAEFAWHAPGSDKVIAVCRVRCTGSDQLTWETEKDGHLEAAISSHHRNSIRAAMKRWLNQFPTSLNTLTAFWVTPQSGGKPPVREQLSPFEFNGEPYAWIEDNIVAMAEGLRLQFSPLGRIMDQIQPEALADFESYGRRLQRKQQKQAEVEARRQETMARLAQERRQRESRQIVARRAAEIRKIARTKAKPESPPTNVKSPPTSPAPPSVPVRFEMPSLTFQETAFPLTSLDRFFLRERAALWWVSNQSDDLLCLPHCRIERLEYQLRTALRVLGPLRGRALLSDEVGLGKTIEAGLILKELLTRGMVKRFLVLTVPSLVDQWEEELADKFGLATVTSNQTSARNEPQNFWRENPGIVASLHTLKQPAHLEIARQVSWDILVVDEAHYLRNRESQAWQAVNALPRQFLLLLTATPVQNSLEELYNLVTLLQPGQLPSPKEFRARFVNPKRPRQPREPEELRRLLGQIMIRNTRANAGLKLPPRRAETVLFTPDETERAFWQQWESELRVQLARLTPGQSNLWGRLLLQTAGSSPAAWRAALGKFPAAAAARAWRELAPLETSWRRKCELIPPLTHGEGGVVIFTQFLETQAALAEFLRAANVATFVINGATPAPERHPITEEFRRRGGALLLTHSGTEGRNLQFSHRLVNFDLPWNPMEIEQRIGRLHRLGQQRPVHIYNLVYAGTLQEQLLEILQEKLNLFEVVVGETGLVLGERFSSDEFAEEVFRRWRENEGRVAEAMAGLGDELAAARDAFIEIKQLDETLFAKDYESL</sequence>
<dbReference type="RefSeq" id="WP_007418730.1">
    <property type="nucleotide sequence ID" value="NZ_ABOX02000078.1"/>
</dbReference>
<dbReference type="GO" id="GO:0004386">
    <property type="term" value="F:helicase activity"/>
    <property type="evidence" value="ECO:0007669"/>
    <property type="project" value="UniProtKB-KW"/>
</dbReference>
<dbReference type="Gene3D" id="3.40.50.10810">
    <property type="entry name" value="Tandem AAA-ATPase domain"/>
    <property type="match status" value="1"/>
</dbReference>